<evidence type="ECO:0000256" key="2">
    <source>
        <dbReference type="ARBA" id="ARBA00023125"/>
    </source>
</evidence>
<keyword evidence="2" id="KW-0238">DNA-binding</keyword>
<accession>A0A4Z1RHV0</accession>
<proteinExistence type="predicted"/>
<comment type="caution">
    <text evidence="5">The sequence shown here is derived from an EMBL/GenBank/DDBJ whole genome shotgun (WGS) entry which is preliminary data.</text>
</comment>
<dbReference type="PROSITE" id="PS51118">
    <property type="entry name" value="HTH_HXLR"/>
    <property type="match status" value="1"/>
</dbReference>
<sequence length="233" mass="25993">MKSEKTTETREDPAKRWYQDACGTALALEFVGERWALLVIRELMLGPRRFSDLRADLAGISANVLTQRLDGLERSGVVQRRRLPPPAAVQVYELTAWGREAEPIFQAMGRWALRSPRHDPTLPLSPVSAMLSLRTMIRADREPLTMTLQFRFPGSTFTGRLSPTDLGIERGDAAAADVVFETDPTTFVGLVYGKRPFEPAEADGRLRLEGDRTLAQRFIDCFALPPKLPAPAD</sequence>
<dbReference type="InterPro" id="IPR002577">
    <property type="entry name" value="HTH_HxlR"/>
</dbReference>
<protein>
    <submittedName>
        <fullName evidence="5">Transcriptional regulator</fullName>
    </submittedName>
</protein>
<dbReference type="PANTHER" id="PTHR33204:SF18">
    <property type="entry name" value="TRANSCRIPTIONAL REGULATORY PROTEIN"/>
    <property type="match status" value="1"/>
</dbReference>
<dbReference type="Gene3D" id="3.30.1050.10">
    <property type="entry name" value="SCP2 sterol-binding domain"/>
    <property type="match status" value="1"/>
</dbReference>
<dbReference type="RefSeq" id="WP_134675341.1">
    <property type="nucleotide sequence ID" value="NZ_SPUH01000002.1"/>
</dbReference>
<name>A0A4Z1RHV0_9GAMM</name>
<dbReference type="SUPFAM" id="SSF55718">
    <property type="entry name" value="SCP-like"/>
    <property type="match status" value="1"/>
</dbReference>
<keyword evidence="1" id="KW-0805">Transcription regulation</keyword>
<feature type="domain" description="HTH hxlR-type" evidence="4">
    <location>
        <begin position="22"/>
        <end position="120"/>
    </location>
</feature>
<gene>
    <name evidence="5" type="ORF">E4582_13665</name>
</gene>
<dbReference type="Pfam" id="PF01638">
    <property type="entry name" value="HxlR"/>
    <property type="match status" value="1"/>
</dbReference>
<dbReference type="SUPFAM" id="SSF46785">
    <property type="entry name" value="Winged helix' DNA-binding domain"/>
    <property type="match status" value="1"/>
</dbReference>
<dbReference type="Proteomes" id="UP000298681">
    <property type="component" value="Unassembled WGS sequence"/>
</dbReference>
<keyword evidence="6" id="KW-1185">Reference proteome</keyword>
<dbReference type="GO" id="GO:0006355">
    <property type="term" value="P:regulation of DNA-templated transcription"/>
    <property type="evidence" value="ECO:0007669"/>
    <property type="project" value="UniProtKB-ARBA"/>
</dbReference>
<evidence type="ECO:0000256" key="3">
    <source>
        <dbReference type="ARBA" id="ARBA00023163"/>
    </source>
</evidence>
<dbReference type="Pfam" id="PF02036">
    <property type="entry name" value="SCP2"/>
    <property type="match status" value="1"/>
</dbReference>
<dbReference type="GO" id="GO:0003677">
    <property type="term" value="F:DNA binding"/>
    <property type="evidence" value="ECO:0007669"/>
    <property type="project" value="UniProtKB-KW"/>
</dbReference>
<evidence type="ECO:0000259" key="4">
    <source>
        <dbReference type="PROSITE" id="PS51118"/>
    </source>
</evidence>
<organism evidence="5 6">
    <name type="scientific">Luteimonas yindakuii</name>
    <dbReference type="NCBI Taxonomy" id="2565782"/>
    <lineage>
        <taxon>Bacteria</taxon>
        <taxon>Pseudomonadati</taxon>
        <taxon>Pseudomonadota</taxon>
        <taxon>Gammaproteobacteria</taxon>
        <taxon>Lysobacterales</taxon>
        <taxon>Lysobacteraceae</taxon>
        <taxon>Luteimonas</taxon>
    </lineage>
</organism>
<dbReference type="AlphaFoldDB" id="A0A4Z1RHV0"/>
<dbReference type="InterPro" id="IPR011991">
    <property type="entry name" value="ArsR-like_HTH"/>
</dbReference>
<dbReference type="InterPro" id="IPR036388">
    <property type="entry name" value="WH-like_DNA-bd_sf"/>
</dbReference>
<dbReference type="PANTHER" id="PTHR33204">
    <property type="entry name" value="TRANSCRIPTIONAL REGULATOR, MARR FAMILY"/>
    <property type="match status" value="1"/>
</dbReference>
<evidence type="ECO:0000313" key="6">
    <source>
        <dbReference type="Proteomes" id="UP000298681"/>
    </source>
</evidence>
<dbReference type="CDD" id="cd00090">
    <property type="entry name" value="HTH_ARSR"/>
    <property type="match status" value="1"/>
</dbReference>
<dbReference type="EMBL" id="SPUH01000002">
    <property type="protein sequence ID" value="TKS53221.1"/>
    <property type="molecule type" value="Genomic_DNA"/>
</dbReference>
<dbReference type="InterPro" id="IPR003033">
    <property type="entry name" value="SCP2_sterol-bd_dom"/>
</dbReference>
<evidence type="ECO:0000313" key="5">
    <source>
        <dbReference type="EMBL" id="TKS53221.1"/>
    </source>
</evidence>
<dbReference type="InterPro" id="IPR036390">
    <property type="entry name" value="WH_DNA-bd_sf"/>
</dbReference>
<dbReference type="Gene3D" id="1.10.10.10">
    <property type="entry name" value="Winged helix-like DNA-binding domain superfamily/Winged helix DNA-binding domain"/>
    <property type="match status" value="1"/>
</dbReference>
<evidence type="ECO:0000256" key="1">
    <source>
        <dbReference type="ARBA" id="ARBA00023015"/>
    </source>
</evidence>
<reference evidence="5 6" key="1">
    <citation type="submission" date="2019-01" db="EMBL/GenBank/DDBJ databases">
        <authorList>
            <person name="Zhang S."/>
        </authorList>
    </citation>
    <scope>NUCLEOTIDE SEQUENCE [LARGE SCALE GENOMIC DNA]</scope>
    <source>
        <strain evidence="5 6">1626</strain>
    </source>
</reference>
<keyword evidence="3" id="KW-0804">Transcription</keyword>
<dbReference type="InterPro" id="IPR036527">
    <property type="entry name" value="SCP2_sterol-bd_dom_sf"/>
</dbReference>